<dbReference type="InterPro" id="IPR026983">
    <property type="entry name" value="DHC"/>
</dbReference>
<dbReference type="InterPro" id="IPR013594">
    <property type="entry name" value="Dynein_heavy_tail"/>
</dbReference>
<dbReference type="GO" id="GO:0045505">
    <property type="term" value="F:dynein intermediate chain binding"/>
    <property type="evidence" value="ECO:0007669"/>
    <property type="project" value="InterPro"/>
</dbReference>
<sequence>MPDVNLDVETNAMAADKTAVEKLEQCVMNWQTQMSAALAELLQKQPQGKGPLAEIDFWRERNATLSALSEQMKLPTVKKVLDVCSIVNPGLVQNLDLAELMKYHVEAADNNLTHGTGFNVVLETIPPMMKALRMVWIISRHYNKDERMVPLMERIAWEIAERVCRVLNIRTLFRENKEVAKEKTLEAKRTLELWKSCYLEVRAKIEASGRDQRWEFDRKRLFEKTDYLASICQDLFKIMQVLEEFYNIFGAELKAVTGDPKRIDDVLNRVDGLIKPMENLTFDPFSITHSHQWKLVMDDFKNEVQVCDFSFVENIISWIKIRLHENTALSRPDADMSPLCTGY</sequence>
<reference evidence="2" key="1">
    <citation type="submission" date="2017-08" db="EMBL/GenBank/DDBJ databases">
        <title>Assembly of the North American Bullfrog Genome.</title>
        <authorList>
            <person name="Warren R.L."/>
            <person name="Vandervalk B.P."/>
            <person name="Kucuk E."/>
            <person name="Birol I."/>
            <person name="Helbing C."/>
            <person name="Pandoh P."/>
            <person name="Behsaz B."/>
            <person name="Mohamadi H."/>
            <person name="Chu J."/>
            <person name="Jackman S."/>
            <person name="Hammond S.A."/>
            <person name="Veldhoen N."/>
            <person name="Kirk H."/>
            <person name="Zhao Y."/>
            <person name="Coope R."/>
            <person name="Pleasance S."/>
            <person name="Moore R."/>
            <person name="Holt R."/>
        </authorList>
    </citation>
    <scope>NUCLEOTIDE SEQUENCE</scope>
    <source>
        <strain evidence="2">Bruno</strain>
        <tissue evidence="2">Liver</tissue>
    </source>
</reference>
<name>A0A2G9SDB7_AQUCT</name>
<dbReference type="EMBL" id="KV926115">
    <property type="protein sequence ID" value="PIO37503.1"/>
    <property type="molecule type" value="Genomic_DNA"/>
</dbReference>
<dbReference type="GO" id="GO:0030286">
    <property type="term" value="C:dynein complex"/>
    <property type="evidence" value="ECO:0007669"/>
    <property type="project" value="InterPro"/>
</dbReference>
<organism evidence="2">
    <name type="scientific">Aquarana catesbeiana</name>
    <name type="common">American bullfrog</name>
    <name type="synonym">Rana catesbeiana</name>
    <dbReference type="NCBI Taxonomy" id="8400"/>
    <lineage>
        <taxon>Eukaryota</taxon>
        <taxon>Metazoa</taxon>
        <taxon>Chordata</taxon>
        <taxon>Craniata</taxon>
        <taxon>Vertebrata</taxon>
        <taxon>Euteleostomi</taxon>
        <taxon>Amphibia</taxon>
        <taxon>Batrachia</taxon>
        <taxon>Anura</taxon>
        <taxon>Neobatrachia</taxon>
        <taxon>Ranoidea</taxon>
        <taxon>Ranidae</taxon>
        <taxon>Aquarana</taxon>
    </lineage>
</organism>
<dbReference type="GO" id="GO:0007018">
    <property type="term" value="P:microtubule-based movement"/>
    <property type="evidence" value="ECO:0007669"/>
    <property type="project" value="InterPro"/>
</dbReference>
<gene>
    <name evidence="2" type="ORF">AB205_0205270</name>
</gene>
<proteinExistence type="predicted"/>
<dbReference type="GO" id="GO:0051959">
    <property type="term" value="F:dynein light intermediate chain binding"/>
    <property type="evidence" value="ECO:0007669"/>
    <property type="project" value="InterPro"/>
</dbReference>
<evidence type="ECO:0000259" key="1">
    <source>
        <dbReference type="Pfam" id="PF08385"/>
    </source>
</evidence>
<protein>
    <recommendedName>
        <fullName evidence="1">Dynein heavy chain tail domain-containing protein</fullName>
    </recommendedName>
</protein>
<dbReference type="OrthoDB" id="64868at2759"/>
<dbReference type="AlphaFoldDB" id="A0A2G9SDB7"/>
<evidence type="ECO:0000313" key="2">
    <source>
        <dbReference type="EMBL" id="PIO37503.1"/>
    </source>
</evidence>
<dbReference type="Pfam" id="PF08385">
    <property type="entry name" value="DHC_N1"/>
    <property type="match status" value="1"/>
</dbReference>
<accession>A0A2G9SDB7</accession>
<dbReference type="PANTHER" id="PTHR22878">
    <property type="entry name" value="DYNEIN HEAVY CHAIN 6, AXONEMAL-LIKE-RELATED"/>
    <property type="match status" value="1"/>
</dbReference>
<dbReference type="PANTHER" id="PTHR22878:SF63">
    <property type="entry name" value="DYNEIN AXONEMAL HEAVY CHAIN 10"/>
    <property type="match status" value="1"/>
</dbReference>
<feature type="domain" description="Dynein heavy chain tail" evidence="1">
    <location>
        <begin position="20"/>
        <end position="309"/>
    </location>
</feature>